<name>A0A929KZ40_9SPHI</name>
<keyword evidence="3" id="KW-1185">Reference proteome</keyword>
<dbReference type="Pfam" id="PF14059">
    <property type="entry name" value="DUF4251"/>
    <property type="match status" value="1"/>
</dbReference>
<organism evidence="2 3">
    <name type="scientific">Mucilaginibacter myungsuensis</name>
    <dbReference type="NCBI Taxonomy" id="649104"/>
    <lineage>
        <taxon>Bacteria</taxon>
        <taxon>Pseudomonadati</taxon>
        <taxon>Bacteroidota</taxon>
        <taxon>Sphingobacteriia</taxon>
        <taxon>Sphingobacteriales</taxon>
        <taxon>Sphingobacteriaceae</taxon>
        <taxon>Mucilaginibacter</taxon>
    </lineage>
</organism>
<feature type="chain" id="PRO_5037518991" evidence="1">
    <location>
        <begin position="21"/>
        <end position="173"/>
    </location>
</feature>
<comment type="caution">
    <text evidence="2">The sequence shown here is derived from an EMBL/GenBank/DDBJ whole genome shotgun (WGS) entry which is preliminary data.</text>
</comment>
<feature type="signal peptide" evidence="1">
    <location>
        <begin position="1"/>
        <end position="20"/>
    </location>
</feature>
<dbReference type="Gene3D" id="2.40.128.410">
    <property type="match status" value="1"/>
</dbReference>
<keyword evidence="1" id="KW-0732">Signal</keyword>
<accession>A0A929KZ40</accession>
<dbReference type="Proteomes" id="UP000622475">
    <property type="component" value="Unassembled WGS sequence"/>
</dbReference>
<evidence type="ECO:0000313" key="3">
    <source>
        <dbReference type="Proteomes" id="UP000622475"/>
    </source>
</evidence>
<sequence>MRALKTSIAALAIVFAGAFAAYPQNEKEDSKADKKAVKEAAVRKLVESKDFTFYVQSASPLRGGNVNIQYGYYDLKILPDTILSFLPYYGQAYLVPNAPRDGGIKFASTDFVYEAATRKNNYQIIIKPTDIKDVQRMILEVTPSGYATLFVNNTSRDAISFWGYVEANKKDKK</sequence>
<proteinExistence type="predicted"/>
<reference evidence="2" key="1">
    <citation type="submission" date="2020-10" db="EMBL/GenBank/DDBJ databases">
        <title>Mucilaginibacter mali sp. nov., isolated from rhizosphere soil of apple orchard.</title>
        <authorList>
            <person name="Lee J.-S."/>
            <person name="Kim H.S."/>
            <person name="Kim J.-S."/>
        </authorList>
    </citation>
    <scope>NUCLEOTIDE SEQUENCE</scope>
    <source>
        <strain evidence="2">KCTC 22746</strain>
    </source>
</reference>
<dbReference type="EMBL" id="JADFFL010000001">
    <property type="protein sequence ID" value="MBE9660331.1"/>
    <property type="molecule type" value="Genomic_DNA"/>
</dbReference>
<dbReference type="RefSeq" id="WP_194109536.1">
    <property type="nucleotide sequence ID" value="NZ_JADFFL010000001.1"/>
</dbReference>
<dbReference type="InterPro" id="IPR025347">
    <property type="entry name" value="DUF4251"/>
</dbReference>
<gene>
    <name evidence="2" type="ORF">IRJ16_00395</name>
</gene>
<protein>
    <submittedName>
        <fullName evidence="2">DUF4251 domain-containing protein</fullName>
    </submittedName>
</protein>
<dbReference type="AlphaFoldDB" id="A0A929KZ40"/>
<evidence type="ECO:0000256" key="1">
    <source>
        <dbReference type="SAM" id="SignalP"/>
    </source>
</evidence>
<evidence type="ECO:0000313" key="2">
    <source>
        <dbReference type="EMBL" id="MBE9660331.1"/>
    </source>
</evidence>